<gene>
    <name evidence="2" type="ORF">NMK71_05145</name>
</gene>
<evidence type="ECO:0000256" key="1">
    <source>
        <dbReference type="SAM" id="SignalP"/>
    </source>
</evidence>
<keyword evidence="1" id="KW-0732">Signal</keyword>
<dbReference type="InterPro" id="IPR026341">
    <property type="entry name" value="T9SS_type_B"/>
</dbReference>
<dbReference type="RefSeq" id="WP_304420353.1">
    <property type="nucleotide sequence ID" value="NZ_JANCMU010000002.1"/>
</dbReference>
<feature type="signal peptide" evidence="1">
    <location>
        <begin position="1"/>
        <end position="24"/>
    </location>
</feature>
<dbReference type="NCBIfam" id="TIGR04131">
    <property type="entry name" value="Bac_Flav_CTERM"/>
    <property type="match status" value="1"/>
</dbReference>
<dbReference type="Proteomes" id="UP001152599">
    <property type="component" value="Unassembled WGS sequence"/>
</dbReference>
<organism evidence="2 3">
    <name type="scientific">Profundicola chukchiensis</name>
    <dbReference type="NCBI Taxonomy" id="2961959"/>
    <lineage>
        <taxon>Bacteria</taxon>
        <taxon>Pseudomonadati</taxon>
        <taxon>Bacteroidota</taxon>
        <taxon>Flavobacteriia</taxon>
        <taxon>Flavobacteriales</taxon>
        <taxon>Weeksellaceae</taxon>
        <taxon>Profundicola</taxon>
    </lineage>
</organism>
<keyword evidence="3" id="KW-1185">Reference proteome</keyword>
<dbReference type="Gene3D" id="2.60.120.260">
    <property type="entry name" value="Galactose-binding domain-like"/>
    <property type="match status" value="1"/>
</dbReference>
<evidence type="ECO:0000313" key="2">
    <source>
        <dbReference type="EMBL" id="MDG4945791.1"/>
    </source>
</evidence>
<protein>
    <submittedName>
        <fullName evidence="2">T9SS type B sorting domain-containing protein</fullName>
    </submittedName>
</protein>
<feature type="chain" id="PRO_5040862946" evidence="1">
    <location>
        <begin position="25"/>
        <end position="506"/>
    </location>
</feature>
<sequence>MLIYKALKFVLFLCFLFISVLFQAQEICTNAIDDDGDGFIDLNDSDCECVENENLIPNGDFEQYEELPSGPEQIHLATNWINPTNSYDIHFARASYHHWDAFTQIPAYPYPSGKGVVSTQSKLTSLANGGDQTYVDFYKDFFGINLDQALTPGNTYIFSFFIYRLNQNDNVDWPQLDIGLYGKNGNLRNFDLDYARYPDFHEGWSELTRVPFYPKHEWQKLSMEFTVEEDISAIIIGLASGIPYTYYETFGTKILAYDNVSIQQKSEDFILEASGAACSENLRLSAVSLGDFIPTSYQWYQDGVAMVGQTQASLNITDDMPEAYYSVRAMSSTGCRNSQAFPYILSDIEFKYKMEVNDQAGSVRLYDIWNQSDYTYSIDNINYQAQPVFNNVDVGEGVIYVKNHLNCIVKEVPYAIFKIYNVITPNNDGMNDTWYIGGLQHYPDTKVSIYDQLGVQRYTHTIPENSSEFAWDGTNKGRPLASGEYWYLIEVNDGRTIRGSLTIKRN</sequence>
<dbReference type="AlphaFoldDB" id="A0A9X4N046"/>
<comment type="caution">
    <text evidence="2">The sequence shown here is derived from an EMBL/GenBank/DDBJ whole genome shotgun (WGS) entry which is preliminary data.</text>
</comment>
<evidence type="ECO:0000313" key="3">
    <source>
        <dbReference type="Proteomes" id="UP001152599"/>
    </source>
</evidence>
<dbReference type="Pfam" id="PF13585">
    <property type="entry name" value="CHU_C"/>
    <property type="match status" value="1"/>
</dbReference>
<name>A0A9X4N046_9FLAO</name>
<reference evidence="2" key="1">
    <citation type="submission" date="2022-07" db="EMBL/GenBank/DDBJ databases">
        <title>Description and genome-wide analysis of Profundicola chukchiensis gen. nov., sp. nov., marine bacteria isolated from bottom sediments of the Chukchi Sea.</title>
        <authorList>
            <person name="Romanenko L."/>
            <person name="Otstavnykh N."/>
            <person name="Kurilenko V."/>
            <person name="Eremeev V."/>
            <person name="Velansky P."/>
            <person name="Mikhailov V."/>
            <person name="Isaeva M."/>
        </authorList>
    </citation>
    <scope>NUCLEOTIDE SEQUENCE</scope>
    <source>
        <strain evidence="2">KMM 9713</strain>
    </source>
</reference>
<dbReference type="EMBL" id="JANCMU010000002">
    <property type="protein sequence ID" value="MDG4945791.1"/>
    <property type="molecule type" value="Genomic_DNA"/>
</dbReference>
<proteinExistence type="predicted"/>
<accession>A0A9X4N046</accession>